<dbReference type="EMBL" id="CP045929">
    <property type="protein sequence ID" value="QGK71089.1"/>
    <property type="molecule type" value="Genomic_DNA"/>
</dbReference>
<dbReference type="InterPro" id="IPR002123">
    <property type="entry name" value="Plipid/glycerol_acylTrfase"/>
</dbReference>
<keyword evidence="4" id="KW-0472">Membrane</keyword>
<keyword evidence="2 6" id="KW-0012">Acyltransferase</keyword>
<dbReference type="CDD" id="cd07989">
    <property type="entry name" value="LPLAT_AGPAT-like"/>
    <property type="match status" value="1"/>
</dbReference>
<evidence type="ECO:0000256" key="2">
    <source>
        <dbReference type="ARBA" id="ARBA00023315"/>
    </source>
</evidence>
<dbReference type="Proteomes" id="UP000371041">
    <property type="component" value="Chromosome"/>
</dbReference>
<dbReference type="Pfam" id="PF01553">
    <property type="entry name" value="Acyltransferase"/>
    <property type="match status" value="1"/>
</dbReference>
<dbReference type="GO" id="GO:0005886">
    <property type="term" value="C:plasma membrane"/>
    <property type="evidence" value="ECO:0007669"/>
    <property type="project" value="TreeGrafter"/>
</dbReference>
<dbReference type="SUPFAM" id="SSF69593">
    <property type="entry name" value="Glycerol-3-phosphate (1)-acyltransferase"/>
    <property type="match status" value="1"/>
</dbReference>
<keyword evidence="7" id="KW-1185">Reference proteome</keyword>
<accession>A0A5Q3QI09</accession>
<keyword evidence="1 6" id="KW-0808">Transferase</keyword>
<feature type="region of interest" description="Disordered" evidence="3">
    <location>
        <begin position="238"/>
        <end position="260"/>
    </location>
</feature>
<proteinExistence type="predicted"/>
<dbReference type="AlphaFoldDB" id="A0A5Q3QI09"/>
<evidence type="ECO:0000259" key="5">
    <source>
        <dbReference type="SMART" id="SM00563"/>
    </source>
</evidence>
<gene>
    <name evidence="6" type="ORF">GIY23_17565</name>
</gene>
<dbReference type="KEGG" id="sace:GIY23_17565"/>
<sequence length="260" mass="29191">MADPRSLRRARRKTREGVSGAVALFWLTLARIVFYPITMLLSRVRVSGLHRIPAERGAILVLNHVSHLDPVYDAVTVHRAARLPRFLAKNTLWSVTGLSSVLVAIEQIPVFRGTADAQKSLQEAHNALEEGKVILIYPDGTITKDPNGWPMTPKVGVARLALDHDVPVIPVARWGTRAIYDHYAKRFRPFPRKQVTYRFGEPIDMSAYRGKEHEPKVLREVAELSMSRVRGLLGEIRDEQPPAGFYSPAKKSYGGRALDE</sequence>
<evidence type="ECO:0000256" key="3">
    <source>
        <dbReference type="SAM" id="MobiDB-lite"/>
    </source>
</evidence>
<protein>
    <submittedName>
        <fullName evidence="6">1-acyl-sn-glycerol-3-phosphate acyltransferase</fullName>
    </submittedName>
</protein>
<evidence type="ECO:0000256" key="1">
    <source>
        <dbReference type="ARBA" id="ARBA00022679"/>
    </source>
</evidence>
<feature type="domain" description="Phospholipid/glycerol acyltransferase" evidence="5">
    <location>
        <begin position="58"/>
        <end position="176"/>
    </location>
</feature>
<keyword evidence="4" id="KW-1133">Transmembrane helix</keyword>
<dbReference type="SMART" id="SM00563">
    <property type="entry name" value="PlsC"/>
    <property type="match status" value="1"/>
</dbReference>
<dbReference type="RefSeq" id="WP_154077666.1">
    <property type="nucleotide sequence ID" value="NZ_CP045929.1"/>
</dbReference>
<evidence type="ECO:0000313" key="6">
    <source>
        <dbReference type="EMBL" id="QGK71089.1"/>
    </source>
</evidence>
<dbReference type="GO" id="GO:0006654">
    <property type="term" value="P:phosphatidic acid biosynthetic process"/>
    <property type="evidence" value="ECO:0007669"/>
    <property type="project" value="TreeGrafter"/>
</dbReference>
<keyword evidence="4" id="KW-0812">Transmembrane</keyword>
<dbReference type="GO" id="GO:0003841">
    <property type="term" value="F:1-acylglycerol-3-phosphate O-acyltransferase activity"/>
    <property type="evidence" value="ECO:0007669"/>
    <property type="project" value="TreeGrafter"/>
</dbReference>
<feature type="transmembrane region" description="Helical" evidence="4">
    <location>
        <begin position="21"/>
        <end position="41"/>
    </location>
</feature>
<organism evidence="6 7">
    <name type="scientific">Allosaccharopolyspora coralli</name>
    <dbReference type="NCBI Taxonomy" id="2665642"/>
    <lineage>
        <taxon>Bacteria</taxon>
        <taxon>Bacillati</taxon>
        <taxon>Actinomycetota</taxon>
        <taxon>Actinomycetes</taxon>
        <taxon>Pseudonocardiales</taxon>
        <taxon>Pseudonocardiaceae</taxon>
        <taxon>Allosaccharopolyspora</taxon>
    </lineage>
</organism>
<dbReference type="PANTHER" id="PTHR10434:SF55">
    <property type="entry name" value="POSSIBLE ACYLTRANSFERASE"/>
    <property type="match status" value="1"/>
</dbReference>
<reference evidence="7" key="1">
    <citation type="submission" date="2019-11" db="EMBL/GenBank/DDBJ databases">
        <title>The complete genome sequence of Saccharopolyspora sp. E2A.</title>
        <authorList>
            <person name="Zhang G."/>
        </authorList>
    </citation>
    <scope>NUCLEOTIDE SEQUENCE [LARGE SCALE GENOMIC DNA]</scope>
    <source>
        <strain evidence="7">E2A</strain>
    </source>
</reference>
<evidence type="ECO:0000256" key="4">
    <source>
        <dbReference type="SAM" id="Phobius"/>
    </source>
</evidence>
<name>A0A5Q3QI09_9PSEU</name>
<evidence type="ECO:0000313" key="7">
    <source>
        <dbReference type="Proteomes" id="UP000371041"/>
    </source>
</evidence>
<dbReference type="PANTHER" id="PTHR10434">
    <property type="entry name" value="1-ACYL-SN-GLYCEROL-3-PHOSPHATE ACYLTRANSFERASE"/>
    <property type="match status" value="1"/>
</dbReference>